<evidence type="ECO:0000313" key="1">
    <source>
        <dbReference type="EMBL" id="WNO29924.1"/>
    </source>
</evidence>
<sequence>MDAWHDEYYKIRKNYEDKLEVREFSSQDDEDRFDWDDFFVGADGFHLRFDSYTEAVDWLDENVKREFINPDDLKSKVDWTKYLKENKESE</sequence>
<accession>A0AA96QYF8</accession>
<proteinExistence type="predicted"/>
<name>A0AA96QYF8_9CAUD</name>
<organism evidence="1">
    <name type="scientific">Bacillus phage SDFMU_Pbc</name>
    <dbReference type="NCBI Taxonomy" id="3076135"/>
    <lineage>
        <taxon>Viruses</taxon>
        <taxon>Duplodnaviria</taxon>
        <taxon>Heunggongvirae</taxon>
        <taxon>Uroviricota</taxon>
        <taxon>Caudoviricetes</taxon>
        <taxon>Herelleviridae</taxon>
        <taxon>Bastillevirinae</taxon>
        <taxon>Agatevirus</taxon>
        <taxon>Agatevirus agate</taxon>
    </lineage>
</organism>
<dbReference type="EMBL" id="OQ884030">
    <property type="protein sequence ID" value="WNO29924.1"/>
    <property type="molecule type" value="Genomic_DNA"/>
</dbReference>
<reference evidence="1" key="1">
    <citation type="submission" date="2023-04" db="EMBL/GenBank/DDBJ databases">
        <authorList>
            <person name="Zhang X."/>
        </authorList>
    </citation>
    <scope>NUCLEOTIDE SEQUENCE</scope>
</reference>
<protein>
    <submittedName>
        <fullName evidence="1">Uncharacterized protein</fullName>
    </submittedName>
</protein>